<proteinExistence type="predicted"/>
<dbReference type="AlphaFoldDB" id="A0A5C6AHW0"/>
<gene>
    <name evidence="1" type="ORF">Pla108_19650</name>
</gene>
<dbReference type="Pfam" id="PF14100">
    <property type="entry name" value="DUF6807"/>
    <property type="match status" value="1"/>
</dbReference>
<reference evidence="1 2" key="1">
    <citation type="submission" date="2019-02" db="EMBL/GenBank/DDBJ databases">
        <title>Deep-cultivation of Planctomycetes and their phenomic and genomic characterization uncovers novel biology.</title>
        <authorList>
            <person name="Wiegand S."/>
            <person name="Jogler M."/>
            <person name="Boedeker C."/>
            <person name="Pinto D."/>
            <person name="Vollmers J."/>
            <person name="Rivas-Marin E."/>
            <person name="Kohn T."/>
            <person name="Peeters S.H."/>
            <person name="Heuer A."/>
            <person name="Rast P."/>
            <person name="Oberbeckmann S."/>
            <person name="Bunk B."/>
            <person name="Jeske O."/>
            <person name="Meyerdierks A."/>
            <person name="Storesund J.E."/>
            <person name="Kallscheuer N."/>
            <person name="Luecker S."/>
            <person name="Lage O.M."/>
            <person name="Pohl T."/>
            <person name="Merkel B.J."/>
            <person name="Hornburger P."/>
            <person name="Mueller R.-W."/>
            <person name="Bruemmer F."/>
            <person name="Labrenz M."/>
            <person name="Spormann A.M."/>
            <person name="Op Den Camp H."/>
            <person name="Overmann J."/>
            <person name="Amann R."/>
            <person name="Jetten M.S.M."/>
            <person name="Mascher T."/>
            <person name="Medema M.H."/>
            <person name="Devos D.P."/>
            <person name="Kaster A.-K."/>
            <person name="Ovreas L."/>
            <person name="Rohde M."/>
            <person name="Galperin M.Y."/>
            <person name="Jogler C."/>
        </authorList>
    </citation>
    <scope>NUCLEOTIDE SEQUENCE [LARGE SCALE GENOMIC DNA]</scope>
    <source>
        <strain evidence="1 2">Pla108</strain>
    </source>
</reference>
<evidence type="ECO:0008006" key="3">
    <source>
        <dbReference type="Google" id="ProtNLM"/>
    </source>
</evidence>
<protein>
    <recommendedName>
        <fullName evidence="3">Methane oxygenase PmoA</fullName>
    </recommendedName>
</protein>
<dbReference type="RefSeq" id="WP_197526439.1">
    <property type="nucleotide sequence ID" value="NZ_SJPR01000002.1"/>
</dbReference>
<dbReference type="Proteomes" id="UP000317421">
    <property type="component" value="Unassembled WGS sequence"/>
</dbReference>
<dbReference type="EMBL" id="SJPR01000002">
    <property type="protein sequence ID" value="TWT97813.1"/>
    <property type="molecule type" value="Genomic_DNA"/>
</dbReference>
<keyword evidence="2" id="KW-1185">Reference proteome</keyword>
<dbReference type="InterPro" id="IPR029475">
    <property type="entry name" value="DUF6807"/>
</dbReference>
<accession>A0A5C6AHW0</accession>
<comment type="caution">
    <text evidence="1">The sequence shown here is derived from an EMBL/GenBank/DDBJ whole genome shotgun (WGS) entry which is preliminary data.</text>
</comment>
<organism evidence="1 2">
    <name type="scientific">Botrimarina colliarenosi</name>
    <dbReference type="NCBI Taxonomy" id="2528001"/>
    <lineage>
        <taxon>Bacteria</taxon>
        <taxon>Pseudomonadati</taxon>
        <taxon>Planctomycetota</taxon>
        <taxon>Planctomycetia</taxon>
        <taxon>Pirellulales</taxon>
        <taxon>Lacipirellulaceae</taxon>
        <taxon>Botrimarina</taxon>
    </lineage>
</organism>
<name>A0A5C6AHW0_9BACT</name>
<evidence type="ECO:0000313" key="1">
    <source>
        <dbReference type="EMBL" id="TWT97813.1"/>
    </source>
</evidence>
<sequence>MAYLRLAAGLIGFFPAVALVAAEGNVSLPLGQIESTAGIQDTDAPPAACCTLPGRFAVAAAAANSTRVTIEPTETGQRVLIAGHLFAEYVADTGRLPAVWPIIGPSGHEMTRSWPLGPRKADEMVDHPHHESLWFSHGGVNGHDFWQGGKLEPPQRPHIVHTGYLRSEATDAGVAVIETTNDWRADGKTVLTDVRSLAFGLLEDAPDSPRYIDFTIRLQASEGPATFADTKEGTFGVRVPGAMKVDAQLDGEILSSSGLRDADAWGQPADWVDYHGPLARAEDEATEPPMGGITILSHPESFRPTCRWHVRTYGLFAANPFGAAHFPPGEPQQGAVTLAAGDSLTLRYRVIFYAQSASADTIRGWRQDFAATPLDQNTAPKAASR</sequence>
<evidence type="ECO:0000313" key="2">
    <source>
        <dbReference type="Proteomes" id="UP000317421"/>
    </source>
</evidence>